<name>A0ACC2NQR5_9HYME</name>
<reference evidence="1" key="1">
    <citation type="submission" date="2023-04" db="EMBL/GenBank/DDBJ databases">
        <title>A chromosome-level genome assembly of the parasitoid wasp Eretmocerus hayati.</title>
        <authorList>
            <person name="Zhong Y."/>
            <person name="Liu S."/>
            <person name="Liu Y."/>
        </authorList>
    </citation>
    <scope>NUCLEOTIDE SEQUENCE</scope>
    <source>
        <strain evidence="1">ZJU_SS_LIU_2023</strain>
    </source>
</reference>
<protein>
    <submittedName>
        <fullName evidence="1">Uncharacterized protein</fullName>
    </submittedName>
</protein>
<accession>A0ACC2NQR5</accession>
<dbReference type="Proteomes" id="UP001239111">
    <property type="component" value="Chromosome 3"/>
</dbReference>
<evidence type="ECO:0000313" key="1">
    <source>
        <dbReference type="EMBL" id="KAJ8673213.1"/>
    </source>
</evidence>
<sequence length="548" mass="62094">MPETRCAVDSGDAALRYDQSREYPLISGDVDVGMIDPSSVEKNLVDMISEKSKLEPYLEIIEQPSSRAHRYRYECEGRYAGCIPGVNSSPLKKTFPTIKIHNYTGKVLVRISCVTETYPYKPHPHKLVGYGGSLEGVCLMTVPTDTMTLSFDKLGIQCVKRVAVKNSLNLREKQGIDPFKTGFGHKDKPKLIKLNMLRLCFEAFLQKSSTQDYRYPLPPVVSDLIYDKKATFDLNICKLSHYSVPVTGGTNVMLFCEKITKDDIKIRFYEERHGRLIWEGFGDFQPTDVHHQVAIHFRTPSYITHEIDEPVLVKIQLFRPSDRATSKPLPFEFQPIGLPGYRRRKMAKPNNFGLETPLHERTEAKIHPNQVGAVPTYNFVNIDSSFAVNVNNCDQNVPRPNIAMTNEVFNNIPDDHQKNLAHPIQPIQIQDPSFMNDVQNWNTDSKQGSNDVFNLINVDHQQNLAQRLQPTYVQIHGSSFMNEVQNWNIDVNQNNLTEPSSENIIFDDINSVSNTIGDAISLCDLQNIGNIAGVNFNFESMEALVLSN</sequence>
<organism evidence="1 2">
    <name type="scientific">Eretmocerus hayati</name>
    <dbReference type="NCBI Taxonomy" id="131215"/>
    <lineage>
        <taxon>Eukaryota</taxon>
        <taxon>Metazoa</taxon>
        <taxon>Ecdysozoa</taxon>
        <taxon>Arthropoda</taxon>
        <taxon>Hexapoda</taxon>
        <taxon>Insecta</taxon>
        <taxon>Pterygota</taxon>
        <taxon>Neoptera</taxon>
        <taxon>Endopterygota</taxon>
        <taxon>Hymenoptera</taxon>
        <taxon>Apocrita</taxon>
        <taxon>Proctotrupomorpha</taxon>
        <taxon>Chalcidoidea</taxon>
        <taxon>Aphelinidae</taxon>
        <taxon>Aphelininae</taxon>
        <taxon>Eretmocerus</taxon>
    </lineage>
</organism>
<comment type="caution">
    <text evidence="1">The sequence shown here is derived from an EMBL/GenBank/DDBJ whole genome shotgun (WGS) entry which is preliminary data.</text>
</comment>
<proteinExistence type="predicted"/>
<keyword evidence="2" id="KW-1185">Reference proteome</keyword>
<dbReference type="EMBL" id="CM056743">
    <property type="protein sequence ID" value="KAJ8673213.1"/>
    <property type="molecule type" value="Genomic_DNA"/>
</dbReference>
<gene>
    <name evidence="1" type="ORF">QAD02_004475</name>
</gene>
<evidence type="ECO:0000313" key="2">
    <source>
        <dbReference type="Proteomes" id="UP001239111"/>
    </source>
</evidence>